<name>A0A448XAW8_9PLAT</name>
<dbReference type="EMBL" id="CAAALY010244425">
    <property type="protein sequence ID" value="VEL32620.1"/>
    <property type="molecule type" value="Genomic_DNA"/>
</dbReference>
<dbReference type="Proteomes" id="UP000784294">
    <property type="component" value="Unassembled WGS sequence"/>
</dbReference>
<reference evidence="1" key="1">
    <citation type="submission" date="2018-11" db="EMBL/GenBank/DDBJ databases">
        <authorList>
            <consortium name="Pathogen Informatics"/>
        </authorList>
    </citation>
    <scope>NUCLEOTIDE SEQUENCE</scope>
</reference>
<keyword evidence="2" id="KW-1185">Reference proteome</keyword>
<gene>
    <name evidence="1" type="ORF">PXEA_LOCUS26060</name>
</gene>
<proteinExistence type="predicted"/>
<evidence type="ECO:0000313" key="1">
    <source>
        <dbReference type="EMBL" id="VEL32620.1"/>
    </source>
</evidence>
<organism evidence="1 2">
    <name type="scientific">Protopolystoma xenopodis</name>
    <dbReference type="NCBI Taxonomy" id="117903"/>
    <lineage>
        <taxon>Eukaryota</taxon>
        <taxon>Metazoa</taxon>
        <taxon>Spiralia</taxon>
        <taxon>Lophotrochozoa</taxon>
        <taxon>Platyhelminthes</taxon>
        <taxon>Monogenea</taxon>
        <taxon>Polyopisthocotylea</taxon>
        <taxon>Polystomatidea</taxon>
        <taxon>Polystomatidae</taxon>
        <taxon>Protopolystoma</taxon>
    </lineage>
</organism>
<evidence type="ECO:0000313" key="2">
    <source>
        <dbReference type="Proteomes" id="UP000784294"/>
    </source>
</evidence>
<sequence length="68" mass="7724">MRKSIAAGFNQTVSRFIASQSRLNHSQARHAAWPTTDGTCRQDLFQLKLEQMMRLYAGGIAVKRGKMR</sequence>
<dbReference type="AlphaFoldDB" id="A0A448XAW8"/>
<protein>
    <submittedName>
        <fullName evidence="1">Uncharacterized protein</fullName>
    </submittedName>
</protein>
<accession>A0A448XAW8</accession>
<comment type="caution">
    <text evidence="1">The sequence shown here is derived from an EMBL/GenBank/DDBJ whole genome shotgun (WGS) entry which is preliminary data.</text>
</comment>